<dbReference type="EMBL" id="MF405918">
    <property type="protein sequence ID" value="QKU33717.1"/>
    <property type="molecule type" value="Genomic_DNA"/>
</dbReference>
<name>A0A6N1NKN9_9VIRU</name>
<proteinExistence type="predicted"/>
<accession>A0A6N1NKN9</accession>
<evidence type="ECO:0000313" key="1">
    <source>
        <dbReference type="EMBL" id="QKU33717.1"/>
    </source>
</evidence>
<dbReference type="GeneID" id="80517016"/>
<reference evidence="1" key="2">
    <citation type="journal article" date="2018" name="Nat. Commun.">
        <title>Tailed giant Tupanvirus possesses the most complete translational apparatus of the known virosphere.</title>
        <authorList>
            <person name="Abrahao J."/>
            <person name="Silva L."/>
            <person name="Silva L.S."/>
            <person name="Khalil J.Y.B."/>
            <person name="Rodrigues R."/>
            <person name="Arantes T."/>
            <person name="Assis F."/>
            <person name="Boratto P."/>
            <person name="Andrade M."/>
            <person name="Kroon E.G."/>
            <person name="Ribeiro B."/>
            <person name="Bergier I."/>
            <person name="Seligmann H."/>
            <person name="Ghigo E."/>
            <person name="Colson P."/>
            <person name="Levasseur A."/>
            <person name="Kroemer G."/>
            <person name="Raoult D."/>
            <person name="La Scola B."/>
        </authorList>
    </citation>
    <scope>NUCLEOTIDE SEQUENCE [LARGE SCALE GENOMIC DNA]</scope>
    <source>
        <strain evidence="1">Deep ocean</strain>
    </source>
</reference>
<sequence length="482" mass="56892">MENLNYYLDQLKNISSLFNTNITSDHGDLVKFGNKFVFQLVLELCSNTILQQQVLTKLKEYTSHITNYLTGIHLKPKYFEDIIQKYHKFIIIFLTSCKINKQPLTTGYVIDFIFDNNKKHTQPSTMNAYQFTTSQTIVFYYIDNQAIVDVDPLFEHETIFMESIVGNKTIEKYGIDGFLALLIIFINEDNILLKYNVDSLFVLCQKNLAKKFNSMCSNLDYLFYDECNLPFGINHRNLSGMIKPKEFIKKWINFLEPMLSLPNALVVDSIKYINKRIQMVFFKEIRTKNDKQISNFITDYDNIIDRLVLDYPHDKELFENVRIIFKLKELKDWHEYLQKLILMDNSFIIKVLFSIDKDFSYVLLNVNIDNCFVDLFTLKIKTRKIYVPIKGNLYPSITQIDDIDDIKTTTVNWHYDKNLNVSGYDLTEYLHSDGSEIIRSYDADDNLLLVRKGMTVANNLILCQDMYSTWKENYLLWKDFLL</sequence>
<protein>
    <submittedName>
        <fullName evidence="1">Putative ORFan</fullName>
    </submittedName>
</protein>
<reference evidence="1" key="1">
    <citation type="submission" date="2017-06" db="EMBL/GenBank/DDBJ databases">
        <authorList>
            <person name="Assis F.L."/>
            <person name="Abrahao J.S."/>
            <person name="Silva L."/>
            <person name="Khalil J.B."/>
            <person name="Rodrigues R."/>
            <person name="Silva L.S."/>
            <person name="Boratto P."/>
            <person name="Andrade M."/>
            <person name="Kroon E.G."/>
            <person name="Ribeiro B."/>
            <person name="Bergier I."/>
            <person name="Seligmann H."/>
            <person name="Ghigo E."/>
            <person name="Colson P."/>
            <person name="Levasseur A."/>
            <person name="Raoult D."/>
            <person name="Scola B.L."/>
        </authorList>
    </citation>
    <scope>NUCLEOTIDE SEQUENCE</scope>
    <source>
        <strain evidence="1">Deep ocean</strain>
    </source>
</reference>
<dbReference type="RefSeq" id="YP_010780325.1">
    <property type="nucleotide sequence ID" value="NC_075038.1"/>
</dbReference>
<organism evidence="1">
    <name type="scientific">Tupanvirus deep ocean</name>
    <dbReference type="NCBI Taxonomy" id="2126984"/>
    <lineage>
        <taxon>Viruses</taxon>
        <taxon>Varidnaviria</taxon>
        <taxon>Bamfordvirae</taxon>
        <taxon>Nucleocytoviricota</taxon>
        <taxon>Megaviricetes</taxon>
        <taxon>Imitervirales</taxon>
        <taxon>Mimiviridae</taxon>
        <taxon>Megamimivirinae</taxon>
        <taxon>Tupanvirus</taxon>
        <taxon>Tupanvirus altamarinense</taxon>
    </lineage>
</organism>
<dbReference type="KEGG" id="vg:80517016"/>